<dbReference type="PANTHER" id="PTHR24045:SF0">
    <property type="entry name" value="N-ACETYLGLUCOSAMINE-1-PHOSPHOTRANSFERASE SUBUNITS ALPHA_BETA"/>
    <property type="match status" value="1"/>
</dbReference>
<feature type="region of interest" description="Disordered" evidence="3">
    <location>
        <begin position="402"/>
        <end position="436"/>
    </location>
</feature>
<evidence type="ECO:0000313" key="5">
    <source>
        <dbReference type="EMBL" id="KAE9282452.1"/>
    </source>
</evidence>
<comment type="similarity">
    <text evidence="1">Belongs to the stealth family.</text>
</comment>
<proteinExistence type="inferred from homology"/>
<dbReference type="GO" id="GO:0005794">
    <property type="term" value="C:Golgi apparatus"/>
    <property type="evidence" value="ECO:0007669"/>
    <property type="project" value="TreeGrafter"/>
</dbReference>
<evidence type="ECO:0000256" key="3">
    <source>
        <dbReference type="SAM" id="MobiDB-lite"/>
    </source>
</evidence>
<keyword evidence="2" id="KW-0808">Transferase</keyword>
<dbReference type="Proteomes" id="UP000434957">
    <property type="component" value="Unassembled WGS sequence"/>
</dbReference>
<evidence type="ECO:0000256" key="2">
    <source>
        <dbReference type="ARBA" id="ARBA00022679"/>
    </source>
</evidence>
<dbReference type="Pfam" id="PF11380">
    <property type="entry name" value="Stealth_CR2"/>
    <property type="match status" value="1"/>
</dbReference>
<dbReference type="EMBL" id="QXFT01003813">
    <property type="protein sequence ID" value="KAE9282452.1"/>
    <property type="molecule type" value="Genomic_DNA"/>
</dbReference>
<evidence type="ECO:0000259" key="4">
    <source>
        <dbReference type="Pfam" id="PF11380"/>
    </source>
</evidence>
<dbReference type="InterPro" id="IPR047141">
    <property type="entry name" value="Stealth"/>
</dbReference>
<reference evidence="5 6" key="1">
    <citation type="submission" date="2018-08" db="EMBL/GenBank/DDBJ databases">
        <title>Genomic investigation of the strawberry pathogen Phytophthora fragariae indicates pathogenicity is determined by transcriptional variation in three key races.</title>
        <authorList>
            <person name="Adams T.M."/>
            <person name="Armitage A.D."/>
            <person name="Sobczyk M.K."/>
            <person name="Bates H.J."/>
            <person name="Dunwell J.M."/>
            <person name="Nellist C.F."/>
            <person name="Harrison R.J."/>
        </authorList>
    </citation>
    <scope>NUCLEOTIDE SEQUENCE [LARGE SCALE GENOMIC DNA]</scope>
    <source>
        <strain evidence="5 6">SCRP333</strain>
    </source>
</reference>
<comment type="caution">
    <text evidence="5">The sequence shown here is derived from an EMBL/GenBank/DDBJ whole genome shotgun (WGS) entry which is preliminary data.</text>
</comment>
<gene>
    <name evidence="5" type="ORF">PR003_g27402</name>
</gene>
<sequence length="436" mass="50306">MVLVIDARKAMPIVKATLEWIEKLVMPSDELRAPFNDCMEIPKFILKDTVENMTLNKYTMAGEEIEGVRLLEFRASEWLGSTCIRARLIMLARRHVDKDVRIFMPDWYPYEDMSRQQMYAATHGDFHENVQRQVGVVNAEGVHWIAFFIDLTTDPASCVMFDPHQRASRYTDLESALSKAVVQQLRGQPAIHTQKPDTYGVVTFTTCCVGVRGRRRRNSRGPFAQHRRRQGVELRLIRPHRRRATWVHGTDLRWKREKEFWNGHGYIVDPTAQRASGYLTNGYGSRVDNEAREIYDNSKYVYGVNGTLNFVQATFLTKRYDSLGAFVTKNQELVDSKTDPNCRLTEADVKGKDDSSSDNRFRDNEELRYSLRSLEKYAPWVRHIYVVTDGLIPSWLDIDRPASASSSTETSSPMRATCRCSRPSHQVDLGQRPWPE</sequence>
<dbReference type="InterPro" id="IPR021520">
    <property type="entry name" value="Stealth_CR2"/>
</dbReference>
<name>A0A6A4C0L0_9STRA</name>
<organism evidence="5 6">
    <name type="scientific">Phytophthora rubi</name>
    <dbReference type="NCBI Taxonomy" id="129364"/>
    <lineage>
        <taxon>Eukaryota</taxon>
        <taxon>Sar</taxon>
        <taxon>Stramenopiles</taxon>
        <taxon>Oomycota</taxon>
        <taxon>Peronosporomycetes</taxon>
        <taxon>Peronosporales</taxon>
        <taxon>Peronosporaceae</taxon>
        <taxon>Phytophthora</taxon>
    </lineage>
</organism>
<feature type="domain" description="Stealth protein CR2 conserved region 2" evidence="4">
    <location>
        <begin position="360"/>
        <end position="401"/>
    </location>
</feature>
<evidence type="ECO:0000313" key="6">
    <source>
        <dbReference type="Proteomes" id="UP000434957"/>
    </source>
</evidence>
<dbReference type="PANTHER" id="PTHR24045">
    <property type="match status" value="1"/>
</dbReference>
<protein>
    <recommendedName>
        <fullName evidence="4">Stealth protein CR2 conserved region 2 domain-containing protein</fullName>
    </recommendedName>
</protein>
<accession>A0A6A4C0L0</accession>
<keyword evidence="6" id="KW-1185">Reference proteome</keyword>
<dbReference type="AlphaFoldDB" id="A0A6A4C0L0"/>
<evidence type="ECO:0000256" key="1">
    <source>
        <dbReference type="ARBA" id="ARBA00007583"/>
    </source>
</evidence>
<feature type="compositionally biased region" description="Low complexity" evidence="3">
    <location>
        <begin position="402"/>
        <end position="412"/>
    </location>
</feature>
<dbReference type="GO" id="GO:0016772">
    <property type="term" value="F:transferase activity, transferring phosphorus-containing groups"/>
    <property type="evidence" value="ECO:0007669"/>
    <property type="project" value="InterPro"/>
</dbReference>